<dbReference type="EC" id="2.7.13.3" evidence="3"/>
<evidence type="ECO:0000256" key="3">
    <source>
        <dbReference type="ARBA" id="ARBA00012438"/>
    </source>
</evidence>
<dbReference type="SMART" id="SM00388">
    <property type="entry name" value="HisKA"/>
    <property type="match status" value="1"/>
</dbReference>
<dbReference type="Proteomes" id="UP000199470">
    <property type="component" value="Unassembled WGS sequence"/>
</dbReference>
<dbReference type="CDD" id="cd00082">
    <property type="entry name" value="HisKA"/>
    <property type="match status" value="1"/>
</dbReference>
<evidence type="ECO:0000259" key="14">
    <source>
        <dbReference type="PROSITE" id="PS50109"/>
    </source>
</evidence>
<dbReference type="RefSeq" id="WP_093390085.1">
    <property type="nucleotide sequence ID" value="NZ_FOTW01000025.1"/>
</dbReference>
<evidence type="ECO:0000256" key="11">
    <source>
        <dbReference type="ARBA" id="ARBA00023012"/>
    </source>
</evidence>
<keyword evidence="17" id="KW-1185">Reference proteome</keyword>
<keyword evidence="8 16" id="KW-0418">Kinase</keyword>
<evidence type="ECO:0000256" key="1">
    <source>
        <dbReference type="ARBA" id="ARBA00000085"/>
    </source>
</evidence>
<dbReference type="SMART" id="SM00387">
    <property type="entry name" value="HATPase_c"/>
    <property type="match status" value="1"/>
</dbReference>
<evidence type="ECO:0000256" key="4">
    <source>
        <dbReference type="ARBA" id="ARBA00022553"/>
    </source>
</evidence>
<evidence type="ECO:0000256" key="7">
    <source>
        <dbReference type="ARBA" id="ARBA00022741"/>
    </source>
</evidence>
<evidence type="ECO:0000256" key="10">
    <source>
        <dbReference type="ARBA" id="ARBA00022989"/>
    </source>
</evidence>
<dbReference type="OrthoDB" id="8583694at2"/>
<dbReference type="Gene3D" id="1.10.287.130">
    <property type="match status" value="1"/>
</dbReference>
<keyword evidence="12 13" id="KW-0472">Membrane</keyword>
<reference evidence="16 17" key="1">
    <citation type="submission" date="2016-10" db="EMBL/GenBank/DDBJ databases">
        <authorList>
            <person name="de Groot N.N."/>
        </authorList>
    </citation>
    <scope>NUCLEOTIDE SEQUENCE [LARGE SCALE GENOMIC DNA]</scope>
    <source>
        <strain evidence="16 17">ATCC 43154</strain>
    </source>
</reference>
<dbReference type="InterPro" id="IPR004358">
    <property type="entry name" value="Sig_transdc_His_kin-like_C"/>
</dbReference>
<dbReference type="GO" id="GO:0000155">
    <property type="term" value="F:phosphorelay sensor kinase activity"/>
    <property type="evidence" value="ECO:0007669"/>
    <property type="project" value="InterPro"/>
</dbReference>
<dbReference type="PANTHER" id="PTHR45436">
    <property type="entry name" value="SENSOR HISTIDINE KINASE YKOH"/>
    <property type="match status" value="1"/>
</dbReference>
<proteinExistence type="predicted"/>
<evidence type="ECO:0000313" key="16">
    <source>
        <dbReference type="EMBL" id="SFM60162.1"/>
    </source>
</evidence>
<dbReference type="GO" id="GO:0005886">
    <property type="term" value="C:plasma membrane"/>
    <property type="evidence" value="ECO:0007669"/>
    <property type="project" value="TreeGrafter"/>
</dbReference>
<dbReference type="Pfam" id="PF08521">
    <property type="entry name" value="2CSK_N"/>
    <property type="match status" value="1"/>
</dbReference>
<feature type="domain" description="HAMP" evidence="15">
    <location>
        <begin position="182"/>
        <end position="234"/>
    </location>
</feature>
<dbReference type="InterPro" id="IPR036890">
    <property type="entry name" value="HATPase_C_sf"/>
</dbReference>
<dbReference type="CDD" id="cd00075">
    <property type="entry name" value="HATPase"/>
    <property type="match status" value="1"/>
</dbReference>
<evidence type="ECO:0000256" key="6">
    <source>
        <dbReference type="ARBA" id="ARBA00022692"/>
    </source>
</evidence>
<keyword evidence="5" id="KW-0808">Transferase</keyword>
<dbReference type="InterPro" id="IPR050428">
    <property type="entry name" value="TCS_sensor_his_kinase"/>
</dbReference>
<comment type="subcellular location">
    <subcellularLocation>
        <location evidence="2">Membrane</location>
        <topology evidence="2">Multi-pass membrane protein</topology>
    </subcellularLocation>
</comment>
<dbReference type="SUPFAM" id="SSF55874">
    <property type="entry name" value="ATPase domain of HSP90 chaperone/DNA topoisomerase II/histidine kinase"/>
    <property type="match status" value="1"/>
</dbReference>
<keyword evidence="7" id="KW-0547">Nucleotide-binding</keyword>
<evidence type="ECO:0000256" key="2">
    <source>
        <dbReference type="ARBA" id="ARBA00004141"/>
    </source>
</evidence>
<evidence type="ECO:0000313" key="17">
    <source>
        <dbReference type="Proteomes" id="UP000199470"/>
    </source>
</evidence>
<dbReference type="AlphaFoldDB" id="A0A1I4S6P5"/>
<comment type="catalytic activity">
    <reaction evidence="1">
        <text>ATP + protein L-histidine = ADP + protein N-phospho-L-histidine.</text>
        <dbReference type="EC" id="2.7.13.3"/>
    </reaction>
</comment>
<dbReference type="EMBL" id="FOTW01000025">
    <property type="protein sequence ID" value="SFM60162.1"/>
    <property type="molecule type" value="Genomic_DNA"/>
</dbReference>
<evidence type="ECO:0000256" key="8">
    <source>
        <dbReference type="ARBA" id="ARBA00022777"/>
    </source>
</evidence>
<dbReference type="PRINTS" id="PR00344">
    <property type="entry name" value="BCTRLSENSOR"/>
</dbReference>
<dbReference type="PROSITE" id="PS50885">
    <property type="entry name" value="HAMP"/>
    <property type="match status" value="1"/>
</dbReference>
<dbReference type="PANTHER" id="PTHR45436:SF14">
    <property type="entry name" value="SENSOR PROTEIN QSEC"/>
    <property type="match status" value="1"/>
</dbReference>
<accession>A0A1I4S6P5</accession>
<dbReference type="PROSITE" id="PS50109">
    <property type="entry name" value="HIS_KIN"/>
    <property type="match status" value="1"/>
</dbReference>
<keyword evidence="11" id="KW-0902">Two-component regulatory system</keyword>
<dbReference type="InterPro" id="IPR003661">
    <property type="entry name" value="HisK_dim/P_dom"/>
</dbReference>
<name>A0A1I4S6P5_9BURK</name>
<dbReference type="Pfam" id="PF02518">
    <property type="entry name" value="HATPase_c"/>
    <property type="match status" value="1"/>
</dbReference>
<dbReference type="InterPro" id="IPR036097">
    <property type="entry name" value="HisK_dim/P_sf"/>
</dbReference>
<dbReference type="STRING" id="758825.SAMN02982985_04642"/>
<evidence type="ECO:0000259" key="15">
    <source>
        <dbReference type="PROSITE" id="PS50885"/>
    </source>
</evidence>
<keyword evidence="10 13" id="KW-1133">Transmembrane helix</keyword>
<protein>
    <recommendedName>
        <fullName evidence="3">histidine kinase</fullName>
        <ecNumber evidence="3">2.7.13.3</ecNumber>
    </recommendedName>
</protein>
<dbReference type="Gene3D" id="3.30.565.10">
    <property type="entry name" value="Histidine kinase-like ATPase, C-terminal domain"/>
    <property type="match status" value="1"/>
</dbReference>
<organism evidence="16 17">
    <name type="scientific">Rugamonas rubra</name>
    <dbReference type="NCBI Taxonomy" id="758825"/>
    <lineage>
        <taxon>Bacteria</taxon>
        <taxon>Pseudomonadati</taxon>
        <taxon>Pseudomonadota</taxon>
        <taxon>Betaproteobacteria</taxon>
        <taxon>Burkholderiales</taxon>
        <taxon>Oxalobacteraceae</taxon>
        <taxon>Telluria group</taxon>
        <taxon>Rugamonas</taxon>
    </lineage>
</organism>
<sequence length="471" mass="51676">MSARAAPWSLRRTLLAWLLGLTLALWGLSALIVYLEADRESQELFDQSLAETAHLLLSLADHEVQEHAAGTPLAMAVPDNRNHRQYLLFQIWSAEPRLLYKNVGAPDAAFAPPAATGFGWANVDGARWRVYTSWNDSHRLQIQLAEPLRHRKDISSRFAYKLLGFALLLAVLATLTIRWSVNRAFRALRRLADEVSRRTPNDLAEVGLAGAPDEVHPLLLAINRLFERVRRTMEHEQRFTADAAHELRTPLAAIKTNLQVIQRARSEAERDEFIGGLGVSVDRAGRLVDQLLTLSRLDPQYRPADDLAEHDLAAVLAGQLPAWQAEAERRRITLQTELQAAPCRISQAGVQILARNLVDNALRYTPAGGTVRLSCGRDGSQVCLRVADNGPGIAPAMRERVFERFFRLADAKQPGSGLGLSIVERIAEAHGASVQLGAGLDGAGLGVEVRFPAAADANTTADVCLPSRKGV</sequence>
<dbReference type="InterPro" id="IPR003660">
    <property type="entry name" value="HAMP_dom"/>
</dbReference>
<evidence type="ECO:0000256" key="5">
    <source>
        <dbReference type="ARBA" id="ARBA00022679"/>
    </source>
</evidence>
<keyword evidence="4" id="KW-0597">Phosphoprotein</keyword>
<keyword evidence="6 13" id="KW-0812">Transmembrane</keyword>
<dbReference type="InterPro" id="IPR005467">
    <property type="entry name" value="His_kinase_dom"/>
</dbReference>
<dbReference type="SUPFAM" id="SSF47384">
    <property type="entry name" value="Homodimeric domain of signal transducing histidine kinase"/>
    <property type="match status" value="1"/>
</dbReference>
<keyword evidence="9" id="KW-0067">ATP-binding</keyword>
<feature type="transmembrane region" description="Helical" evidence="13">
    <location>
        <begin position="158"/>
        <end position="181"/>
    </location>
</feature>
<evidence type="ECO:0000256" key="12">
    <source>
        <dbReference type="ARBA" id="ARBA00023136"/>
    </source>
</evidence>
<gene>
    <name evidence="16" type="ORF">SAMN02982985_04642</name>
</gene>
<dbReference type="InterPro" id="IPR003594">
    <property type="entry name" value="HATPase_dom"/>
</dbReference>
<dbReference type="InterPro" id="IPR013727">
    <property type="entry name" value="2CSK_N"/>
</dbReference>
<dbReference type="Pfam" id="PF00512">
    <property type="entry name" value="HisKA"/>
    <property type="match status" value="1"/>
</dbReference>
<evidence type="ECO:0000256" key="9">
    <source>
        <dbReference type="ARBA" id="ARBA00022840"/>
    </source>
</evidence>
<dbReference type="GO" id="GO:0005524">
    <property type="term" value="F:ATP binding"/>
    <property type="evidence" value="ECO:0007669"/>
    <property type="project" value="UniProtKB-KW"/>
</dbReference>
<feature type="domain" description="Histidine kinase" evidence="14">
    <location>
        <begin position="242"/>
        <end position="455"/>
    </location>
</feature>
<evidence type="ECO:0000256" key="13">
    <source>
        <dbReference type="SAM" id="Phobius"/>
    </source>
</evidence>